<dbReference type="Pfam" id="PF00306">
    <property type="entry name" value="ATP-synt_ab_C"/>
    <property type="match status" value="1"/>
</dbReference>
<gene>
    <name evidence="12" type="primary">atpA</name>
    <name evidence="17" type="ORF">F8O04_06615</name>
</gene>
<dbReference type="InterPro" id="IPR036121">
    <property type="entry name" value="ATPase_F1/V1/A1_a/bsu_N_sf"/>
</dbReference>
<dbReference type="HAMAP" id="MF_01346">
    <property type="entry name" value="ATP_synth_alpha_bact"/>
    <property type="match status" value="1"/>
</dbReference>
<dbReference type="PANTHER" id="PTHR48082">
    <property type="entry name" value="ATP SYNTHASE SUBUNIT ALPHA, MITOCHONDRIAL"/>
    <property type="match status" value="1"/>
</dbReference>
<dbReference type="InterPro" id="IPR023366">
    <property type="entry name" value="ATP_synth_asu-like_sf"/>
</dbReference>
<evidence type="ECO:0000256" key="13">
    <source>
        <dbReference type="SAM" id="MobiDB-lite"/>
    </source>
</evidence>
<dbReference type="CDD" id="cd18113">
    <property type="entry name" value="ATP-synt_F1_alpha_C"/>
    <property type="match status" value="1"/>
</dbReference>
<keyword evidence="18" id="KW-1185">Reference proteome</keyword>
<keyword evidence="8 12" id="KW-0406">Ion transport</keyword>
<dbReference type="GO" id="GO:0005886">
    <property type="term" value="C:plasma membrane"/>
    <property type="evidence" value="ECO:0007669"/>
    <property type="project" value="UniProtKB-SubCell"/>
</dbReference>
<dbReference type="InterPro" id="IPR020003">
    <property type="entry name" value="ATPase_a/bsu_AS"/>
</dbReference>
<evidence type="ECO:0000256" key="6">
    <source>
        <dbReference type="ARBA" id="ARBA00022840"/>
    </source>
</evidence>
<dbReference type="SUPFAM" id="SSF52540">
    <property type="entry name" value="P-loop containing nucleoside triphosphate hydrolases"/>
    <property type="match status" value="1"/>
</dbReference>
<feature type="region of interest" description="Disordered" evidence="13">
    <location>
        <begin position="525"/>
        <end position="545"/>
    </location>
</feature>
<evidence type="ECO:0000256" key="7">
    <source>
        <dbReference type="ARBA" id="ARBA00022967"/>
    </source>
</evidence>
<evidence type="ECO:0000313" key="17">
    <source>
        <dbReference type="EMBL" id="KAB1649892.1"/>
    </source>
</evidence>
<dbReference type="SUPFAM" id="SSF50615">
    <property type="entry name" value="N-terminal domain of alpha and beta subunits of F1 ATP synthase"/>
    <property type="match status" value="1"/>
</dbReference>
<organism evidence="17 18">
    <name type="scientific">Pseudoclavibacter endophyticus</name>
    <dbReference type="NCBI Taxonomy" id="1778590"/>
    <lineage>
        <taxon>Bacteria</taxon>
        <taxon>Bacillati</taxon>
        <taxon>Actinomycetota</taxon>
        <taxon>Actinomycetes</taxon>
        <taxon>Micrococcales</taxon>
        <taxon>Microbacteriaceae</taxon>
        <taxon>Pseudoclavibacter</taxon>
    </lineage>
</organism>
<dbReference type="FunFam" id="1.20.150.20:FF:000001">
    <property type="entry name" value="ATP synthase subunit alpha"/>
    <property type="match status" value="1"/>
</dbReference>
<dbReference type="InterPro" id="IPR033732">
    <property type="entry name" value="ATP_synth_F1_a_nt-bd_dom"/>
</dbReference>
<proteinExistence type="inferred from homology"/>
<keyword evidence="7 12" id="KW-1278">Translocase</keyword>
<comment type="similarity">
    <text evidence="2 12">Belongs to the ATPase alpha/beta chains family.</text>
</comment>
<dbReference type="InterPro" id="IPR000194">
    <property type="entry name" value="ATPase_F1/V1/A1_a/bsu_nucl-bd"/>
</dbReference>
<keyword evidence="6 12" id="KW-0067">ATP-binding</keyword>
<dbReference type="PANTHER" id="PTHR48082:SF2">
    <property type="entry name" value="ATP SYNTHASE SUBUNIT ALPHA, MITOCHONDRIAL"/>
    <property type="match status" value="1"/>
</dbReference>
<keyword evidence="10 12" id="KW-0139">CF(1)</keyword>
<dbReference type="InterPro" id="IPR000793">
    <property type="entry name" value="ATP_synth_asu_C"/>
</dbReference>
<dbReference type="RefSeq" id="WP_158028476.1">
    <property type="nucleotide sequence ID" value="NZ_BMHG01000001.1"/>
</dbReference>
<evidence type="ECO:0000259" key="15">
    <source>
        <dbReference type="Pfam" id="PF00306"/>
    </source>
</evidence>
<feature type="binding site" evidence="12">
    <location>
        <begin position="173"/>
        <end position="180"/>
    </location>
    <ligand>
        <name>ATP</name>
        <dbReference type="ChEBI" id="CHEBI:30616"/>
    </ligand>
</feature>
<dbReference type="OrthoDB" id="9803053at2"/>
<dbReference type="EMBL" id="WBJY01000001">
    <property type="protein sequence ID" value="KAB1649892.1"/>
    <property type="molecule type" value="Genomic_DNA"/>
</dbReference>
<feature type="site" description="Required for activity" evidence="12">
    <location>
        <position position="374"/>
    </location>
</feature>
<evidence type="ECO:0000256" key="4">
    <source>
        <dbReference type="ARBA" id="ARBA00022475"/>
    </source>
</evidence>
<keyword evidence="11 12" id="KW-0066">ATP synthesis</keyword>
<keyword evidence="3 12" id="KW-0813">Transport</keyword>
<dbReference type="AlphaFoldDB" id="A0A6H9WG54"/>
<dbReference type="GO" id="GO:0005524">
    <property type="term" value="F:ATP binding"/>
    <property type="evidence" value="ECO:0007669"/>
    <property type="project" value="UniProtKB-UniRule"/>
</dbReference>
<dbReference type="FunFam" id="3.40.50.300:FF:000002">
    <property type="entry name" value="ATP synthase subunit alpha"/>
    <property type="match status" value="1"/>
</dbReference>
<dbReference type="PROSITE" id="PS00152">
    <property type="entry name" value="ATPASE_ALPHA_BETA"/>
    <property type="match status" value="1"/>
</dbReference>
<keyword evidence="12" id="KW-0375">Hydrogen ion transport</keyword>
<comment type="catalytic activity">
    <reaction evidence="12">
        <text>ATP + H2O + 4 H(+)(in) = ADP + phosphate + 5 H(+)(out)</text>
        <dbReference type="Rhea" id="RHEA:57720"/>
        <dbReference type="ChEBI" id="CHEBI:15377"/>
        <dbReference type="ChEBI" id="CHEBI:15378"/>
        <dbReference type="ChEBI" id="CHEBI:30616"/>
        <dbReference type="ChEBI" id="CHEBI:43474"/>
        <dbReference type="ChEBI" id="CHEBI:456216"/>
        <dbReference type="EC" id="7.1.2.2"/>
    </reaction>
</comment>
<dbReference type="InterPro" id="IPR038376">
    <property type="entry name" value="ATP_synth_asu_C_sf"/>
</dbReference>
<dbReference type="CDD" id="cd18116">
    <property type="entry name" value="ATP-synt_F1_alpha_N"/>
    <property type="match status" value="1"/>
</dbReference>
<dbReference type="Pfam" id="PF02874">
    <property type="entry name" value="ATP-synt_ab_N"/>
    <property type="match status" value="1"/>
</dbReference>
<name>A0A6H9WG54_9MICO</name>
<dbReference type="Gene3D" id="3.40.50.300">
    <property type="entry name" value="P-loop containing nucleotide triphosphate hydrolases"/>
    <property type="match status" value="1"/>
</dbReference>
<dbReference type="EC" id="7.1.2.2" evidence="12"/>
<feature type="domain" description="ATPase F1/V1/A1 complex alpha/beta subunit nucleotide-binding" evidence="14">
    <location>
        <begin position="153"/>
        <end position="376"/>
    </location>
</feature>
<dbReference type="Proteomes" id="UP000431744">
    <property type="component" value="Unassembled WGS sequence"/>
</dbReference>
<feature type="domain" description="ATPase F1/V1/A1 complex alpha/beta subunit N-terminal" evidence="16">
    <location>
        <begin position="31"/>
        <end position="96"/>
    </location>
</feature>
<sequence>MSELTINPDEIRSALQDFAATYRPQETTATEVGRVIDAADGIAHVEGLPSAMANELLRFGDGTLGLALNLDENEIGVVILGEFAGIVEGLEVHRTGEVLSVAVGDGYLGRVVDPLGNPIDGLGEIEAEGRRALELQAPGVMQRKSVHEPLETGIKAIDAMIPVGRGQRQLIIGDRQTGKTAIAIDAIINQKANWESGDPTKQVRCIYVAIGQKGSTIASVKGALEDAGAMEYTTIVAAPASNAAGFKYIAPYTGSAIGQHWMYGGKHVLIIFDDLSKQAEAYRAVSLLLRRPPGREAYPGDVFYLHSRLLERCAKLSDELGGGSMTGLPIIETKANDVAAYIPTNVISITDGQIFLQSDLFNANQRPAVDVGISVSRVGGDAQRKHIKKVSGTLKLELAQYRSMQAFAMFASDLDATTRRQLERGARLTELLKQPQYSPYPSEDQVVSVWAGTNGKLDDVAVEDVLRFESEMLDYFRRNTTVLDTLRESGKLEDETLAEIEAGVDAFRKTFQTGEGKPLTSVGHEEFEATAEEDVNQEQIVRGKR</sequence>
<keyword evidence="9 12" id="KW-0472">Membrane</keyword>
<dbReference type="GO" id="GO:0043531">
    <property type="term" value="F:ADP binding"/>
    <property type="evidence" value="ECO:0007669"/>
    <property type="project" value="TreeGrafter"/>
</dbReference>
<comment type="subcellular location">
    <subcellularLocation>
        <location evidence="12">Cell membrane</location>
        <topology evidence="12">Peripheral membrane protein</topology>
    </subcellularLocation>
    <subcellularLocation>
        <location evidence="1">Membrane</location>
    </subcellularLocation>
</comment>
<comment type="caution">
    <text evidence="17">The sequence shown here is derived from an EMBL/GenBank/DDBJ whole genome shotgun (WGS) entry which is preliminary data.</text>
</comment>
<evidence type="ECO:0000256" key="3">
    <source>
        <dbReference type="ARBA" id="ARBA00022448"/>
    </source>
</evidence>
<evidence type="ECO:0000256" key="9">
    <source>
        <dbReference type="ARBA" id="ARBA00023136"/>
    </source>
</evidence>
<dbReference type="Gene3D" id="2.40.30.20">
    <property type="match status" value="1"/>
</dbReference>
<evidence type="ECO:0000259" key="16">
    <source>
        <dbReference type="Pfam" id="PF02874"/>
    </source>
</evidence>
<evidence type="ECO:0000256" key="8">
    <source>
        <dbReference type="ARBA" id="ARBA00023065"/>
    </source>
</evidence>
<evidence type="ECO:0000256" key="5">
    <source>
        <dbReference type="ARBA" id="ARBA00022741"/>
    </source>
</evidence>
<dbReference type="InterPro" id="IPR027417">
    <property type="entry name" value="P-loop_NTPase"/>
</dbReference>
<reference evidence="17 18" key="1">
    <citation type="submission" date="2019-09" db="EMBL/GenBank/DDBJ databases">
        <title>Phylogeny of genus Pseudoclavibacter and closely related genus.</title>
        <authorList>
            <person name="Li Y."/>
        </authorList>
    </citation>
    <scope>NUCLEOTIDE SEQUENCE [LARGE SCALE GENOMIC DNA]</scope>
    <source>
        <strain evidence="17 18">EGI 60007</strain>
    </source>
</reference>
<evidence type="ECO:0000256" key="12">
    <source>
        <dbReference type="HAMAP-Rule" id="MF_01346"/>
    </source>
</evidence>
<keyword evidence="4 12" id="KW-1003">Cell membrane</keyword>
<dbReference type="InterPro" id="IPR005294">
    <property type="entry name" value="ATP_synth_F1_asu"/>
</dbReference>
<dbReference type="SUPFAM" id="SSF47917">
    <property type="entry name" value="C-terminal domain of alpha and beta subunits of F1 ATP synthase"/>
    <property type="match status" value="1"/>
</dbReference>
<evidence type="ECO:0000259" key="14">
    <source>
        <dbReference type="Pfam" id="PF00006"/>
    </source>
</evidence>
<dbReference type="GO" id="GO:0045259">
    <property type="term" value="C:proton-transporting ATP synthase complex"/>
    <property type="evidence" value="ECO:0007669"/>
    <property type="project" value="UniProtKB-KW"/>
</dbReference>
<keyword evidence="5 12" id="KW-0547">Nucleotide-binding</keyword>
<dbReference type="NCBIfam" id="NF009884">
    <property type="entry name" value="PRK13343.1"/>
    <property type="match status" value="1"/>
</dbReference>
<evidence type="ECO:0000256" key="11">
    <source>
        <dbReference type="ARBA" id="ARBA00023310"/>
    </source>
</evidence>
<dbReference type="InterPro" id="IPR004100">
    <property type="entry name" value="ATPase_F1/V1/A1_a/bsu_N"/>
</dbReference>
<comment type="function">
    <text evidence="12">Produces ATP from ADP in the presence of a proton gradient across the membrane. The alpha chain is a regulatory subunit.</text>
</comment>
<evidence type="ECO:0000256" key="1">
    <source>
        <dbReference type="ARBA" id="ARBA00004370"/>
    </source>
</evidence>
<dbReference type="GO" id="GO:0046933">
    <property type="term" value="F:proton-transporting ATP synthase activity, rotational mechanism"/>
    <property type="evidence" value="ECO:0007669"/>
    <property type="project" value="UniProtKB-UniRule"/>
</dbReference>
<evidence type="ECO:0000256" key="2">
    <source>
        <dbReference type="ARBA" id="ARBA00008936"/>
    </source>
</evidence>
<feature type="domain" description="ATP synthase alpha subunit C-terminal" evidence="15">
    <location>
        <begin position="383"/>
        <end position="507"/>
    </location>
</feature>
<dbReference type="Pfam" id="PF00006">
    <property type="entry name" value="ATP-synt_ab"/>
    <property type="match status" value="1"/>
</dbReference>
<evidence type="ECO:0000256" key="10">
    <source>
        <dbReference type="ARBA" id="ARBA00023196"/>
    </source>
</evidence>
<protein>
    <recommendedName>
        <fullName evidence="12">ATP synthase subunit alpha</fullName>
        <ecNumber evidence="12">7.1.2.2</ecNumber>
    </recommendedName>
    <alternativeName>
        <fullName evidence="12">ATP synthase F1 sector subunit alpha</fullName>
    </alternativeName>
    <alternativeName>
        <fullName evidence="12">F-ATPase subunit alpha</fullName>
    </alternativeName>
</protein>
<dbReference type="NCBIfam" id="TIGR00962">
    <property type="entry name" value="atpA"/>
    <property type="match status" value="1"/>
</dbReference>
<evidence type="ECO:0000313" key="18">
    <source>
        <dbReference type="Proteomes" id="UP000431744"/>
    </source>
</evidence>
<dbReference type="Gene3D" id="1.20.150.20">
    <property type="entry name" value="ATP synthase alpha/beta chain, C-terminal domain"/>
    <property type="match status" value="1"/>
</dbReference>
<dbReference type="CDD" id="cd01132">
    <property type="entry name" value="F1-ATPase_alpha_CD"/>
    <property type="match status" value="1"/>
</dbReference>
<accession>A0A6H9WG54</accession>